<keyword evidence="12" id="KW-1185">Reference proteome</keyword>
<dbReference type="InterPro" id="IPR003593">
    <property type="entry name" value="AAA+_ATPase"/>
</dbReference>
<dbReference type="OrthoDB" id="750260at2"/>
<sequence>MSQILYTSGLQKSYKTGKETIPAVNGVDLEVFSGEIFGFLGPNGAGKTTTLRMLTTLLQPDAGEVSICSYDLYQQPEKIREVIGYVSQSGGADKDATAWEDLILQARLYGMSKREAAARASDLLAALGLESIADRRPATYSGGQKRRLDIAIGMINRPKILFLDEPTTGLDPHSREQLWDEVRKLRDLGTTIFLTTHYMEEADALSDRIAIMDQGQIVLTGTPASLKDAISSSGTQASLNDVFLQHTGRYNKSAQIA</sequence>
<evidence type="ECO:0000256" key="8">
    <source>
        <dbReference type="ARBA" id="ARBA00022967"/>
    </source>
</evidence>
<keyword evidence="8" id="KW-1278">Translocase</keyword>
<evidence type="ECO:0000256" key="9">
    <source>
        <dbReference type="ARBA" id="ARBA00023136"/>
    </source>
</evidence>
<gene>
    <name evidence="11" type="ORF">CLV59_106330</name>
</gene>
<evidence type="ECO:0000256" key="7">
    <source>
        <dbReference type="ARBA" id="ARBA00022840"/>
    </source>
</evidence>
<keyword evidence="5" id="KW-1003">Cell membrane</keyword>
<proteinExistence type="inferred from homology"/>
<reference evidence="11 12" key="1">
    <citation type="submission" date="2018-06" db="EMBL/GenBank/DDBJ databases">
        <title>Genomic Encyclopedia of Archaeal and Bacterial Type Strains, Phase II (KMG-II): from individual species to whole genera.</title>
        <authorList>
            <person name="Goeker M."/>
        </authorList>
    </citation>
    <scope>NUCLEOTIDE SEQUENCE [LARGE SCALE GENOMIC DNA]</scope>
    <source>
        <strain evidence="11 12">DSM 29821</strain>
    </source>
</reference>
<keyword evidence="7 11" id="KW-0067">ATP-binding</keyword>
<keyword evidence="9" id="KW-0472">Membrane</keyword>
<evidence type="ECO:0000256" key="6">
    <source>
        <dbReference type="ARBA" id="ARBA00022741"/>
    </source>
</evidence>
<dbReference type="RefSeq" id="WP_111593726.1">
    <property type="nucleotide sequence ID" value="NZ_QLMA01000006.1"/>
</dbReference>
<dbReference type="GO" id="GO:0005886">
    <property type="term" value="C:plasma membrane"/>
    <property type="evidence" value="ECO:0007669"/>
    <property type="project" value="UniProtKB-SubCell"/>
</dbReference>
<evidence type="ECO:0000256" key="4">
    <source>
        <dbReference type="ARBA" id="ARBA00022458"/>
    </source>
</evidence>
<comment type="subcellular location">
    <subcellularLocation>
        <location evidence="1">Cell membrane</location>
    </subcellularLocation>
</comment>
<evidence type="ECO:0000259" key="10">
    <source>
        <dbReference type="PROSITE" id="PS50893"/>
    </source>
</evidence>
<dbReference type="Gene3D" id="3.40.50.300">
    <property type="entry name" value="P-loop containing nucleotide triphosphate hydrolases"/>
    <property type="match status" value="1"/>
</dbReference>
<feature type="domain" description="ABC transporter" evidence="10">
    <location>
        <begin position="5"/>
        <end position="239"/>
    </location>
</feature>
<keyword evidence="4" id="KW-0536">Nodulation</keyword>
<dbReference type="Proteomes" id="UP000249819">
    <property type="component" value="Unassembled WGS sequence"/>
</dbReference>
<dbReference type="GO" id="GO:0005524">
    <property type="term" value="F:ATP binding"/>
    <property type="evidence" value="ECO:0007669"/>
    <property type="project" value="UniProtKB-KW"/>
</dbReference>
<evidence type="ECO:0000256" key="1">
    <source>
        <dbReference type="ARBA" id="ARBA00004236"/>
    </source>
</evidence>
<organism evidence="11 12">
    <name type="scientific">Chitinophaga dinghuensis</name>
    <dbReference type="NCBI Taxonomy" id="1539050"/>
    <lineage>
        <taxon>Bacteria</taxon>
        <taxon>Pseudomonadati</taxon>
        <taxon>Bacteroidota</taxon>
        <taxon>Chitinophagia</taxon>
        <taxon>Chitinophagales</taxon>
        <taxon>Chitinophagaceae</taxon>
        <taxon>Chitinophaga</taxon>
    </lineage>
</organism>
<dbReference type="GO" id="GO:0016887">
    <property type="term" value="F:ATP hydrolysis activity"/>
    <property type="evidence" value="ECO:0007669"/>
    <property type="project" value="InterPro"/>
</dbReference>
<name>A0A327VTQ8_9BACT</name>
<dbReference type="InterPro" id="IPR050763">
    <property type="entry name" value="ABC_transporter_ATP-binding"/>
</dbReference>
<evidence type="ECO:0000313" key="12">
    <source>
        <dbReference type="Proteomes" id="UP000249819"/>
    </source>
</evidence>
<dbReference type="InterPro" id="IPR027417">
    <property type="entry name" value="P-loop_NTPase"/>
</dbReference>
<evidence type="ECO:0000256" key="3">
    <source>
        <dbReference type="ARBA" id="ARBA00022448"/>
    </source>
</evidence>
<dbReference type="EMBL" id="QLMA01000006">
    <property type="protein sequence ID" value="RAJ79269.1"/>
    <property type="molecule type" value="Genomic_DNA"/>
</dbReference>
<dbReference type="SMART" id="SM00382">
    <property type="entry name" value="AAA"/>
    <property type="match status" value="1"/>
</dbReference>
<dbReference type="Pfam" id="PF00005">
    <property type="entry name" value="ABC_tran"/>
    <property type="match status" value="1"/>
</dbReference>
<dbReference type="AlphaFoldDB" id="A0A327VTQ8"/>
<accession>A0A327VTQ8</accession>
<dbReference type="PANTHER" id="PTHR42711">
    <property type="entry name" value="ABC TRANSPORTER ATP-BINDING PROTEIN"/>
    <property type="match status" value="1"/>
</dbReference>
<dbReference type="FunFam" id="3.40.50.300:FF:000589">
    <property type="entry name" value="ABC transporter, ATP-binding subunit"/>
    <property type="match status" value="1"/>
</dbReference>
<dbReference type="InterPro" id="IPR003439">
    <property type="entry name" value="ABC_transporter-like_ATP-bd"/>
</dbReference>
<dbReference type="PROSITE" id="PS50893">
    <property type="entry name" value="ABC_TRANSPORTER_2"/>
    <property type="match status" value="1"/>
</dbReference>
<keyword evidence="3" id="KW-0813">Transport</keyword>
<comment type="caution">
    <text evidence="11">The sequence shown here is derived from an EMBL/GenBank/DDBJ whole genome shotgun (WGS) entry which is preliminary data.</text>
</comment>
<keyword evidence="6" id="KW-0547">Nucleotide-binding</keyword>
<dbReference type="SUPFAM" id="SSF52540">
    <property type="entry name" value="P-loop containing nucleoside triphosphate hydrolases"/>
    <property type="match status" value="1"/>
</dbReference>
<dbReference type="PANTHER" id="PTHR42711:SF5">
    <property type="entry name" value="ABC TRANSPORTER ATP-BINDING PROTEIN NATA"/>
    <property type="match status" value="1"/>
</dbReference>
<dbReference type="InterPro" id="IPR017871">
    <property type="entry name" value="ABC_transporter-like_CS"/>
</dbReference>
<evidence type="ECO:0000256" key="2">
    <source>
        <dbReference type="ARBA" id="ARBA00005417"/>
    </source>
</evidence>
<comment type="similarity">
    <text evidence="2">Belongs to the ABC transporter superfamily.</text>
</comment>
<evidence type="ECO:0000256" key="5">
    <source>
        <dbReference type="ARBA" id="ARBA00022475"/>
    </source>
</evidence>
<evidence type="ECO:0000313" key="11">
    <source>
        <dbReference type="EMBL" id="RAJ79269.1"/>
    </source>
</evidence>
<protein>
    <submittedName>
        <fullName evidence="11">ABC-2 type transport system ATP-binding protein</fullName>
    </submittedName>
</protein>
<dbReference type="PROSITE" id="PS00211">
    <property type="entry name" value="ABC_TRANSPORTER_1"/>
    <property type="match status" value="1"/>
</dbReference>